<dbReference type="Proteomes" id="UP000694941">
    <property type="component" value="Unplaced"/>
</dbReference>
<evidence type="ECO:0000313" key="3">
    <source>
        <dbReference type="RefSeq" id="XP_022258446.1"/>
    </source>
</evidence>
<sequence length="118" mass="13228">MERNEIEEAVDKSSCYITSSSGYQLYSKYWFPVGHPRALVFIAHGFAEHCMCFDDLAKTLACHELLVFSHDHVGHGRSEGPRTLIGSIDDCVQDVLHHVDLVKVMYPGCPVFLLGNSM</sequence>
<protein>
    <submittedName>
        <fullName evidence="3">Monoglyceride lipase-like</fullName>
    </submittedName>
</protein>
<dbReference type="InterPro" id="IPR029058">
    <property type="entry name" value="AB_hydrolase_fold"/>
</dbReference>
<reference evidence="3" key="1">
    <citation type="submission" date="2025-08" db="UniProtKB">
        <authorList>
            <consortium name="RefSeq"/>
        </authorList>
    </citation>
    <scope>IDENTIFICATION</scope>
    <source>
        <tissue evidence="3">Muscle</tissue>
    </source>
</reference>
<gene>
    <name evidence="3" type="primary">LOC111089734</name>
</gene>
<proteinExistence type="predicted"/>
<dbReference type="InterPro" id="IPR022742">
    <property type="entry name" value="Hydrolase_4"/>
</dbReference>
<organism evidence="2 3">
    <name type="scientific">Limulus polyphemus</name>
    <name type="common">Atlantic horseshoe crab</name>
    <dbReference type="NCBI Taxonomy" id="6850"/>
    <lineage>
        <taxon>Eukaryota</taxon>
        <taxon>Metazoa</taxon>
        <taxon>Ecdysozoa</taxon>
        <taxon>Arthropoda</taxon>
        <taxon>Chelicerata</taxon>
        <taxon>Merostomata</taxon>
        <taxon>Xiphosura</taxon>
        <taxon>Limulidae</taxon>
        <taxon>Limulus</taxon>
    </lineage>
</organism>
<dbReference type="GeneID" id="111089734"/>
<accession>A0ABM1TRE0</accession>
<dbReference type="SUPFAM" id="SSF53474">
    <property type="entry name" value="alpha/beta-Hydrolases"/>
    <property type="match status" value="1"/>
</dbReference>
<dbReference type="RefSeq" id="XP_022258446.1">
    <property type="nucleotide sequence ID" value="XM_022402738.1"/>
</dbReference>
<dbReference type="Gene3D" id="3.40.50.1820">
    <property type="entry name" value="alpha/beta hydrolase"/>
    <property type="match status" value="1"/>
</dbReference>
<evidence type="ECO:0000313" key="2">
    <source>
        <dbReference type="Proteomes" id="UP000694941"/>
    </source>
</evidence>
<dbReference type="PANTHER" id="PTHR11614">
    <property type="entry name" value="PHOSPHOLIPASE-RELATED"/>
    <property type="match status" value="1"/>
</dbReference>
<feature type="domain" description="Serine aminopeptidase S33" evidence="1">
    <location>
        <begin position="35"/>
        <end position="118"/>
    </location>
</feature>
<name>A0ABM1TRE0_LIMPO</name>
<evidence type="ECO:0000259" key="1">
    <source>
        <dbReference type="Pfam" id="PF12146"/>
    </source>
</evidence>
<dbReference type="Pfam" id="PF12146">
    <property type="entry name" value="Hydrolase_4"/>
    <property type="match status" value="1"/>
</dbReference>
<feature type="non-terminal residue" evidence="3">
    <location>
        <position position="118"/>
    </location>
</feature>
<dbReference type="InterPro" id="IPR051044">
    <property type="entry name" value="MAG_DAG_Lipase"/>
</dbReference>
<keyword evidence="2" id="KW-1185">Reference proteome</keyword>